<organism evidence="1 2">
    <name type="scientific">Helianthus annuus</name>
    <name type="common">Common sunflower</name>
    <dbReference type="NCBI Taxonomy" id="4232"/>
    <lineage>
        <taxon>Eukaryota</taxon>
        <taxon>Viridiplantae</taxon>
        <taxon>Streptophyta</taxon>
        <taxon>Embryophyta</taxon>
        <taxon>Tracheophyta</taxon>
        <taxon>Spermatophyta</taxon>
        <taxon>Magnoliopsida</taxon>
        <taxon>eudicotyledons</taxon>
        <taxon>Gunneridae</taxon>
        <taxon>Pentapetalae</taxon>
        <taxon>asterids</taxon>
        <taxon>campanulids</taxon>
        <taxon>Asterales</taxon>
        <taxon>Asteraceae</taxon>
        <taxon>Asteroideae</taxon>
        <taxon>Heliantheae alliance</taxon>
        <taxon>Heliantheae</taxon>
        <taxon>Helianthus</taxon>
    </lineage>
</organism>
<dbReference type="Proteomes" id="UP000215914">
    <property type="component" value="Chromosome 2"/>
</dbReference>
<dbReference type="EMBL" id="CM007891">
    <property type="protein sequence ID" value="OTG33160.1"/>
    <property type="molecule type" value="Genomic_DNA"/>
</dbReference>
<dbReference type="PANTHER" id="PTHR34119">
    <property type="entry name" value="HYDROXYPROLINE-RICH GLYCOPROTEIN-LIKE"/>
    <property type="match status" value="1"/>
</dbReference>
<accession>A0A251VC37</accession>
<reference evidence="2" key="1">
    <citation type="journal article" date="2017" name="Nature">
        <title>The sunflower genome provides insights into oil metabolism, flowering and Asterid evolution.</title>
        <authorList>
            <person name="Badouin H."/>
            <person name="Gouzy J."/>
            <person name="Grassa C.J."/>
            <person name="Murat F."/>
            <person name="Staton S.E."/>
            <person name="Cottret L."/>
            <person name="Lelandais-Briere C."/>
            <person name="Owens G.L."/>
            <person name="Carrere S."/>
            <person name="Mayjonade B."/>
            <person name="Legrand L."/>
            <person name="Gill N."/>
            <person name="Kane N.C."/>
            <person name="Bowers J.E."/>
            <person name="Hubner S."/>
            <person name="Bellec A."/>
            <person name="Berard A."/>
            <person name="Berges H."/>
            <person name="Blanchet N."/>
            <person name="Boniface M.C."/>
            <person name="Brunel D."/>
            <person name="Catrice O."/>
            <person name="Chaidir N."/>
            <person name="Claudel C."/>
            <person name="Donnadieu C."/>
            <person name="Faraut T."/>
            <person name="Fievet G."/>
            <person name="Helmstetter N."/>
            <person name="King M."/>
            <person name="Knapp S.J."/>
            <person name="Lai Z."/>
            <person name="Le Paslier M.C."/>
            <person name="Lippi Y."/>
            <person name="Lorenzon L."/>
            <person name="Mandel J.R."/>
            <person name="Marage G."/>
            <person name="Marchand G."/>
            <person name="Marquand E."/>
            <person name="Bret-Mestries E."/>
            <person name="Morien E."/>
            <person name="Nambeesan S."/>
            <person name="Nguyen T."/>
            <person name="Pegot-Espagnet P."/>
            <person name="Pouilly N."/>
            <person name="Raftis F."/>
            <person name="Sallet E."/>
            <person name="Schiex T."/>
            <person name="Thomas J."/>
            <person name="Vandecasteele C."/>
            <person name="Vares D."/>
            <person name="Vear F."/>
            <person name="Vautrin S."/>
            <person name="Crespi M."/>
            <person name="Mangin B."/>
            <person name="Burke J.M."/>
            <person name="Salse J."/>
            <person name="Munos S."/>
            <person name="Vincourt P."/>
            <person name="Rieseberg L.H."/>
            <person name="Langlade N.B."/>
        </authorList>
    </citation>
    <scope>NUCLEOTIDE SEQUENCE [LARGE SCALE GENOMIC DNA]</scope>
    <source>
        <strain evidence="2">cv. SF193</strain>
    </source>
</reference>
<name>A0A251VC37_HELAN</name>
<evidence type="ECO:0000313" key="2">
    <source>
        <dbReference type="Proteomes" id="UP000215914"/>
    </source>
</evidence>
<gene>
    <name evidence="1" type="ORF">HannXRQ_Chr02g0031641</name>
</gene>
<keyword evidence="2" id="KW-1185">Reference proteome</keyword>
<evidence type="ECO:0000313" key="1">
    <source>
        <dbReference type="EMBL" id="OTG33160.1"/>
    </source>
</evidence>
<dbReference type="PANTHER" id="PTHR34119:SF21">
    <property type="entry name" value="BAR DOMAIN-CONTAINING PROTEIN"/>
    <property type="match status" value="1"/>
</dbReference>
<protein>
    <submittedName>
        <fullName evidence="1">Uncharacterized protein</fullName>
    </submittedName>
</protein>
<proteinExistence type="predicted"/>
<dbReference type="STRING" id="4232.A0A251VC37"/>
<dbReference type="AlphaFoldDB" id="A0A251VC37"/>
<dbReference type="InParanoid" id="A0A251VC37"/>
<dbReference type="InterPro" id="IPR037488">
    <property type="entry name" value="At2g33490-like"/>
</dbReference>
<sequence length="223" mass="25164">MSSMVSAPYPLLHILQTLDLIPESMVSAPYPPIDGKVKRNHQASTHLDELAQASMDKQEIRNCYDGLLSAAAAMTNSIFESLQEVGTCLLDKIVTDANGECVLRWHKAELGGDRRLIYSGELRHKTRRQRHACWSCFGKSRQPLTQQLLLDEVGVLREFVLLKFVIVLHSPILSGLRVMYPVKHTSNIDKIQFVKCPVLVIHVQDFNTSRGLHRNCKSYSICP</sequence>